<feature type="domain" description="Elp3/MiaA/NifB-like radical SAM core" evidence="1">
    <location>
        <begin position="22"/>
        <end position="224"/>
    </location>
</feature>
<protein>
    <recommendedName>
        <fullName evidence="1">Elp3/MiaA/NifB-like radical SAM core domain-containing protein</fullName>
    </recommendedName>
</protein>
<evidence type="ECO:0000259" key="1">
    <source>
        <dbReference type="SMART" id="SM00729"/>
    </source>
</evidence>
<name>A0A1G5C0T2_9FIRM</name>
<evidence type="ECO:0000313" key="3">
    <source>
        <dbReference type="Proteomes" id="UP000183047"/>
    </source>
</evidence>
<reference evidence="3" key="1">
    <citation type="submission" date="2016-10" db="EMBL/GenBank/DDBJ databases">
        <authorList>
            <person name="Varghese N."/>
            <person name="Submissions S."/>
        </authorList>
    </citation>
    <scope>NUCLEOTIDE SEQUENCE [LARGE SCALE GENOMIC DNA]</scope>
    <source>
        <strain evidence="3">XBD2006</strain>
    </source>
</reference>
<dbReference type="OrthoDB" id="5321814at2"/>
<dbReference type="EMBL" id="FMUR01000005">
    <property type="protein sequence ID" value="SCX95926.1"/>
    <property type="molecule type" value="Genomic_DNA"/>
</dbReference>
<dbReference type="AlphaFoldDB" id="A0A1G5C0T2"/>
<dbReference type="GO" id="GO:0003824">
    <property type="term" value="F:catalytic activity"/>
    <property type="evidence" value="ECO:0007669"/>
    <property type="project" value="InterPro"/>
</dbReference>
<dbReference type="InterPro" id="IPR058240">
    <property type="entry name" value="rSAM_sf"/>
</dbReference>
<dbReference type="Proteomes" id="UP000183047">
    <property type="component" value="Unassembled WGS sequence"/>
</dbReference>
<dbReference type="SMART" id="SM00729">
    <property type="entry name" value="Elp3"/>
    <property type="match status" value="1"/>
</dbReference>
<dbReference type="GO" id="GO:0051536">
    <property type="term" value="F:iron-sulfur cluster binding"/>
    <property type="evidence" value="ECO:0007669"/>
    <property type="project" value="InterPro"/>
</dbReference>
<sequence length="249" mass="28802">MIYDLVRYQLVDENTSSMKRENVLLVSLGCSWGKCTFCDYQDDKSSSVLACDSVNKKVLAQVKGAEVGASVLEVTCSASYTELPFTTLNYIRETCRDKGIKTVILEGHYIYRDANRFFTEFFKQYGINTVFRCGVETFDEHIREDILHKGLPGVTPEQIAEYFQWINIMFGMEGQTIEQLKKDIEIGLEYFDRVNLSIYTTVKNGPERDVDAIERFYNSDFYKELKMNPAIDIYDEWDEGNEHKVGHDI</sequence>
<keyword evidence="3" id="KW-1185">Reference proteome</keyword>
<evidence type="ECO:0000313" key="2">
    <source>
        <dbReference type="EMBL" id="SCX95926.1"/>
    </source>
</evidence>
<dbReference type="SUPFAM" id="SSF102114">
    <property type="entry name" value="Radical SAM enzymes"/>
    <property type="match status" value="1"/>
</dbReference>
<accession>A0A1G5C0T2</accession>
<dbReference type="RefSeq" id="WP_083334474.1">
    <property type="nucleotide sequence ID" value="NZ_FMUR01000005.1"/>
</dbReference>
<gene>
    <name evidence="2" type="ORF">SAMN02910451_00914</name>
</gene>
<proteinExistence type="predicted"/>
<dbReference type="InterPro" id="IPR006638">
    <property type="entry name" value="Elp3/MiaA/NifB-like_rSAM"/>
</dbReference>
<organism evidence="2 3">
    <name type="scientific">Butyrivibrio hungatei</name>
    <dbReference type="NCBI Taxonomy" id="185008"/>
    <lineage>
        <taxon>Bacteria</taxon>
        <taxon>Bacillati</taxon>
        <taxon>Bacillota</taxon>
        <taxon>Clostridia</taxon>
        <taxon>Lachnospirales</taxon>
        <taxon>Lachnospiraceae</taxon>
        <taxon>Butyrivibrio</taxon>
    </lineage>
</organism>